<name>A0A1Q6A092_9SPHI</name>
<dbReference type="Proteomes" id="UP000186720">
    <property type="component" value="Unassembled WGS sequence"/>
</dbReference>
<organism evidence="1 2">
    <name type="scientific">Mucilaginibacter polytrichastri</name>
    <dbReference type="NCBI Taxonomy" id="1302689"/>
    <lineage>
        <taxon>Bacteria</taxon>
        <taxon>Pseudomonadati</taxon>
        <taxon>Bacteroidota</taxon>
        <taxon>Sphingobacteriia</taxon>
        <taxon>Sphingobacteriales</taxon>
        <taxon>Sphingobacteriaceae</taxon>
        <taxon>Mucilaginibacter</taxon>
    </lineage>
</organism>
<dbReference type="NCBIfam" id="NF038153">
    <property type="entry name" value="lant_leader_L1a"/>
    <property type="match status" value="1"/>
</dbReference>
<comment type="caution">
    <text evidence="1">The sequence shown here is derived from an EMBL/GenBank/DDBJ whole genome shotgun (WGS) entry which is preliminary data.</text>
</comment>
<evidence type="ECO:0000313" key="1">
    <source>
        <dbReference type="EMBL" id="OKS87418.1"/>
    </source>
</evidence>
<evidence type="ECO:0000313" key="2">
    <source>
        <dbReference type="Proteomes" id="UP000186720"/>
    </source>
</evidence>
<proteinExistence type="predicted"/>
<dbReference type="RefSeq" id="WP_171972529.1">
    <property type="nucleotide sequence ID" value="NZ_FPAM01000006.1"/>
</dbReference>
<dbReference type="InterPro" id="IPR058238">
    <property type="entry name" value="Lant_leader_dom"/>
</dbReference>
<gene>
    <name evidence="1" type="ORF">RG47T_2879</name>
</gene>
<protein>
    <submittedName>
        <fullName evidence="1">Uncharacterized protein</fullName>
    </submittedName>
</protein>
<accession>A0A1Q6A092</accession>
<keyword evidence="2" id="KW-1185">Reference proteome</keyword>
<dbReference type="AlphaFoldDB" id="A0A1Q6A092"/>
<reference evidence="1 2" key="1">
    <citation type="submission" date="2016-11" db="EMBL/GenBank/DDBJ databases">
        <title>Whole Genome Sequencing of Mucilaginibacter polytrichastri RG4-7(T) isolated from the moss sample.</title>
        <authorList>
            <person name="Li Y."/>
        </authorList>
    </citation>
    <scope>NUCLEOTIDE SEQUENCE [LARGE SCALE GENOMIC DNA]</scope>
    <source>
        <strain evidence="1 2">RG4-7</strain>
    </source>
</reference>
<dbReference type="EMBL" id="MPPL01000001">
    <property type="protein sequence ID" value="OKS87418.1"/>
    <property type="molecule type" value="Genomic_DNA"/>
</dbReference>
<sequence length="55" mass="5900">MSKENFKQPLDLAKEVIAKLDDEQLKEVEGGTAVPVSCNGGILSCFTASETEEAQ</sequence>